<name>A0ABU3ZUZ0_9SPHN</name>
<accession>A0ABU3ZUZ0</accession>
<dbReference type="PROSITE" id="PS50977">
    <property type="entry name" value="HTH_TETR_2"/>
    <property type="match status" value="1"/>
</dbReference>
<feature type="domain" description="HTH tetR-type" evidence="5">
    <location>
        <begin position="15"/>
        <end position="75"/>
    </location>
</feature>
<dbReference type="Pfam" id="PF00440">
    <property type="entry name" value="TetR_N"/>
    <property type="match status" value="1"/>
</dbReference>
<evidence type="ECO:0000313" key="6">
    <source>
        <dbReference type="EMBL" id="MDV5823344.1"/>
    </source>
</evidence>
<sequence>MTDTEKIRKRGRPRAFDRERALDQAQALFHVHGYEGVGVAALASAMGINPPSFYAAFGSKAQLFDEILARYAQASPLLDVLDLTGIDPAAALASLLRNAASAYSADPALAGCLVLENGRSTDTDAACRARGCRDVSVATIRDFVARSHPEQAQVVADYVAAVMSGLSSDARAGHATDRLVAIADMAALAIRAMLEPEGR</sequence>
<evidence type="ECO:0000256" key="4">
    <source>
        <dbReference type="PROSITE-ProRule" id="PRU00335"/>
    </source>
</evidence>
<reference evidence="7" key="1">
    <citation type="journal article" date="2022" name="J Environ Chem Eng">
        <title>Biodegradation of petroleum oil using a constructed nonpathogenic and heavy metal-tolerant bacterial consortium isolated from marine sponges.</title>
        <authorList>
            <person name="Dechsakulwatana C."/>
            <person name="Rungsihiranrut A."/>
            <person name="Muangchinda C."/>
            <person name="Ningthoujam R."/>
            <person name="Klankeo P."/>
            <person name="Pinyakong O."/>
        </authorList>
    </citation>
    <scope>NUCLEOTIDE SEQUENCE [LARGE SCALE GENOMIC DNA]</scope>
    <source>
        <strain evidence="7">MO2-4</strain>
    </source>
</reference>
<dbReference type="RefSeq" id="WP_317516343.1">
    <property type="nucleotide sequence ID" value="NZ_JAPTHD010000002.1"/>
</dbReference>
<keyword evidence="1" id="KW-0805">Transcription regulation</keyword>
<proteinExistence type="predicted"/>
<dbReference type="SUPFAM" id="SSF46689">
    <property type="entry name" value="Homeodomain-like"/>
    <property type="match status" value="1"/>
</dbReference>
<dbReference type="Gene3D" id="1.10.10.60">
    <property type="entry name" value="Homeodomain-like"/>
    <property type="match status" value="1"/>
</dbReference>
<dbReference type="PANTHER" id="PTHR47506:SF1">
    <property type="entry name" value="HTH-TYPE TRANSCRIPTIONAL REGULATOR YJDC"/>
    <property type="match status" value="1"/>
</dbReference>
<dbReference type="SUPFAM" id="SSF48498">
    <property type="entry name" value="Tetracyclin repressor-like, C-terminal domain"/>
    <property type="match status" value="1"/>
</dbReference>
<gene>
    <name evidence="6" type="ORF">O0R41_07010</name>
</gene>
<dbReference type="InterPro" id="IPR001647">
    <property type="entry name" value="HTH_TetR"/>
</dbReference>
<evidence type="ECO:0000313" key="7">
    <source>
        <dbReference type="Proteomes" id="UP001185984"/>
    </source>
</evidence>
<dbReference type="EMBL" id="JAPTHD010000002">
    <property type="protein sequence ID" value="MDV5823344.1"/>
    <property type="molecule type" value="Genomic_DNA"/>
</dbReference>
<protein>
    <submittedName>
        <fullName evidence="6">TetR/AcrR family transcriptional regulator</fullName>
    </submittedName>
</protein>
<keyword evidence="2 4" id="KW-0238">DNA-binding</keyword>
<feature type="DNA-binding region" description="H-T-H motif" evidence="4">
    <location>
        <begin position="38"/>
        <end position="57"/>
    </location>
</feature>
<evidence type="ECO:0000256" key="2">
    <source>
        <dbReference type="ARBA" id="ARBA00023125"/>
    </source>
</evidence>
<dbReference type="Gene3D" id="1.10.357.10">
    <property type="entry name" value="Tetracycline Repressor, domain 2"/>
    <property type="match status" value="1"/>
</dbReference>
<evidence type="ECO:0000259" key="5">
    <source>
        <dbReference type="PROSITE" id="PS50977"/>
    </source>
</evidence>
<dbReference type="InterPro" id="IPR036271">
    <property type="entry name" value="Tet_transcr_reg_TetR-rel_C_sf"/>
</dbReference>
<dbReference type="InterPro" id="IPR009057">
    <property type="entry name" value="Homeodomain-like_sf"/>
</dbReference>
<comment type="caution">
    <text evidence="6">The sequence shown here is derived from an EMBL/GenBank/DDBJ whole genome shotgun (WGS) entry which is preliminary data.</text>
</comment>
<keyword evidence="3" id="KW-0804">Transcription</keyword>
<dbReference type="Proteomes" id="UP001185984">
    <property type="component" value="Unassembled WGS sequence"/>
</dbReference>
<keyword evidence="7" id="KW-1185">Reference proteome</keyword>
<evidence type="ECO:0000256" key="3">
    <source>
        <dbReference type="ARBA" id="ARBA00023163"/>
    </source>
</evidence>
<evidence type="ECO:0000256" key="1">
    <source>
        <dbReference type="ARBA" id="ARBA00023015"/>
    </source>
</evidence>
<dbReference type="PANTHER" id="PTHR47506">
    <property type="entry name" value="TRANSCRIPTIONAL REGULATORY PROTEIN"/>
    <property type="match status" value="1"/>
</dbReference>
<organism evidence="6 7">
    <name type="scientific">Sphingobium naphthae</name>
    <dbReference type="NCBI Taxonomy" id="1886786"/>
    <lineage>
        <taxon>Bacteria</taxon>
        <taxon>Pseudomonadati</taxon>
        <taxon>Pseudomonadota</taxon>
        <taxon>Alphaproteobacteria</taxon>
        <taxon>Sphingomonadales</taxon>
        <taxon>Sphingomonadaceae</taxon>
        <taxon>Sphingobium</taxon>
    </lineage>
</organism>